<dbReference type="Proteomes" id="UP000245790">
    <property type="component" value="Unassembled WGS sequence"/>
</dbReference>
<evidence type="ECO:0000313" key="3">
    <source>
        <dbReference type="EMBL" id="PWK41903.1"/>
    </source>
</evidence>
<dbReference type="EMBL" id="QGGU01000020">
    <property type="protein sequence ID" value="PWK41903.1"/>
    <property type="molecule type" value="Genomic_DNA"/>
</dbReference>
<feature type="domain" description="Bacterial Ig-like" evidence="2">
    <location>
        <begin position="416"/>
        <end position="507"/>
    </location>
</feature>
<sequence>MFFAVKYVKSFLFLLILTLSAAVHGATELVFSGTPANSGSRWHWTNVGSLNGQSVDVVLRVTSQVNLTDLQVSTSGDDALVRIASGGVGSVTASYEFYESGYDVVSDTGTPITIIPLSVFKDIDLASSEMATVQKAEVASYAVESDPGTFIVVTDNGTTIDFTGNDNSQNATSVRENQVRVDFQPTDAVVVTYSINNSTGRNFLFDGDIDTAFVSEDKTQLDTTPPAAPSVDSQLTNDTTPVITGNAEAFSTVSVTVGGATFSVVAESDTSWSLDTGTVTPDSGTFNPDVNGVNQVVAVATDAAGNASPQDADSNELTIDSTVPTVAIQNVPADTNSNSFTATFEFSEDVNDFVLGDITVGNGTASNFTAVDGNTYTALITATAEGNVTVDVNASVATDDAGNNNTAATQAVANYDITNPTVAIQNVPADTNSNSFTATFEFSENVNDFVLGDITVGNGTASNFTAVDGNTYTALITATAEGNVTVDVNASVATDDAGNNNTAATQAVANYDITNPTVAIQNVPADSNGAFTTTFEFSEDVNNFVVGDISVTNGAASNFTVIDGNTYTATITPAAEGNVVIDVNANVAQDNAGNNNTAAQATSNYDITQPSVAIQNVPADTNSSFTATFEFSEDVNGFVVGDITVGNGTASNFTAVDGNTYTALITPSAEGNVTLDVNASVATDDAGNNNTAATQAVANYDISNPGVVIQNVPADSNAAFTATFEFSEDVNNFVVGDISATNASVSNFSAVDGNTYTATITPTAEGAVTLDVNANVATDDAGNNNTAAT</sequence>
<feature type="domain" description="Bacterial Ig-like" evidence="2">
    <location>
        <begin position="707"/>
        <end position="787"/>
    </location>
</feature>
<name>A0A316F5Z9_9GAMM</name>
<feature type="domain" description="Bacterial Ig-like" evidence="2">
    <location>
        <begin position="320"/>
        <end position="411"/>
    </location>
</feature>
<evidence type="ECO:0000259" key="2">
    <source>
        <dbReference type="Pfam" id="PF19078"/>
    </source>
</evidence>
<organism evidence="3 4">
    <name type="scientific">Pleionea mediterranea</name>
    <dbReference type="NCBI Taxonomy" id="523701"/>
    <lineage>
        <taxon>Bacteria</taxon>
        <taxon>Pseudomonadati</taxon>
        <taxon>Pseudomonadota</taxon>
        <taxon>Gammaproteobacteria</taxon>
        <taxon>Oceanospirillales</taxon>
        <taxon>Pleioneaceae</taxon>
        <taxon>Pleionea</taxon>
    </lineage>
</organism>
<dbReference type="Gene3D" id="2.60.40.10">
    <property type="entry name" value="Immunoglobulins"/>
    <property type="match status" value="1"/>
</dbReference>
<reference evidence="3 4" key="1">
    <citation type="submission" date="2018-05" db="EMBL/GenBank/DDBJ databases">
        <title>Genomic Encyclopedia of Type Strains, Phase IV (KMG-IV): sequencing the most valuable type-strain genomes for metagenomic binning, comparative biology and taxonomic classification.</title>
        <authorList>
            <person name="Goeker M."/>
        </authorList>
    </citation>
    <scope>NUCLEOTIDE SEQUENCE [LARGE SCALE GENOMIC DNA]</scope>
    <source>
        <strain evidence="3 4">DSM 25350</strain>
    </source>
</reference>
<evidence type="ECO:0000313" key="4">
    <source>
        <dbReference type="Proteomes" id="UP000245790"/>
    </source>
</evidence>
<accession>A0A316F5Z9</accession>
<feature type="signal peptide" evidence="1">
    <location>
        <begin position="1"/>
        <end position="25"/>
    </location>
</feature>
<dbReference type="PANTHER" id="PTHR34677">
    <property type="match status" value="1"/>
</dbReference>
<dbReference type="AlphaFoldDB" id="A0A316F5Z9"/>
<dbReference type="PANTHER" id="PTHR34677:SF3">
    <property type="entry name" value="BACTERIAL IG-LIKE DOMAIN-CONTAINING PROTEIN"/>
    <property type="match status" value="1"/>
</dbReference>
<dbReference type="RefSeq" id="WP_210204989.1">
    <property type="nucleotide sequence ID" value="NZ_QGGU01000020.1"/>
</dbReference>
<feature type="domain" description="Bacterial Ig-like" evidence="2">
    <location>
        <begin position="606"/>
        <end position="696"/>
    </location>
</feature>
<proteinExistence type="predicted"/>
<feature type="chain" id="PRO_5016351453" description="Bacterial Ig-like domain-containing protein" evidence="1">
    <location>
        <begin position="26"/>
        <end position="789"/>
    </location>
</feature>
<keyword evidence="4" id="KW-1185">Reference proteome</keyword>
<keyword evidence="1" id="KW-0732">Signal</keyword>
<dbReference type="InterPro" id="IPR013783">
    <property type="entry name" value="Ig-like_fold"/>
</dbReference>
<feature type="non-terminal residue" evidence="3">
    <location>
        <position position="789"/>
    </location>
</feature>
<protein>
    <recommendedName>
        <fullName evidence="2">Bacterial Ig-like domain-containing protein</fullName>
    </recommendedName>
</protein>
<dbReference type="Pfam" id="PF19078">
    <property type="entry name" value="Big_12"/>
    <property type="match status" value="4"/>
</dbReference>
<gene>
    <name evidence="3" type="ORF">C8D97_1201</name>
</gene>
<dbReference type="InterPro" id="IPR044048">
    <property type="entry name" value="Big_12"/>
</dbReference>
<evidence type="ECO:0000256" key="1">
    <source>
        <dbReference type="SAM" id="SignalP"/>
    </source>
</evidence>
<comment type="caution">
    <text evidence="3">The sequence shown here is derived from an EMBL/GenBank/DDBJ whole genome shotgun (WGS) entry which is preliminary data.</text>
</comment>